<reference evidence="3" key="1">
    <citation type="submission" date="2022-08" db="EMBL/GenBank/DDBJ databases">
        <title>Multi-unit outbreak of Pandoraea commovens among non-cystic fibrosis intensive care patients from 2019 to 2021 in Berlin, Germany.</title>
        <authorList>
            <person name="Menzel P."/>
        </authorList>
    </citation>
    <scope>NUCLEOTIDE SEQUENCE</scope>
    <source>
        <strain evidence="3">LB-19-202-79</strain>
    </source>
</reference>
<organism evidence="3 4">
    <name type="scientific">Pandoraea commovens</name>
    <dbReference type="NCBI Taxonomy" id="2508289"/>
    <lineage>
        <taxon>Bacteria</taxon>
        <taxon>Pseudomonadati</taxon>
        <taxon>Pseudomonadota</taxon>
        <taxon>Betaproteobacteria</taxon>
        <taxon>Burkholderiales</taxon>
        <taxon>Burkholderiaceae</taxon>
        <taxon>Pandoraea</taxon>
    </lineage>
</organism>
<gene>
    <name evidence="3" type="ORF">NTU39_05765</name>
</gene>
<name>A0ABY5QJC9_9BURK</name>
<dbReference type="RefSeq" id="WP_257959459.1">
    <property type="nucleotide sequence ID" value="NZ_CP102780.1"/>
</dbReference>
<keyword evidence="2" id="KW-0812">Transmembrane</keyword>
<keyword evidence="4" id="KW-1185">Reference proteome</keyword>
<dbReference type="Proteomes" id="UP001058980">
    <property type="component" value="Chromosome"/>
</dbReference>
<evidence type="ECO:0000313" key="3">
    <source>
        <dbReference type="EMBL" id="UVA80527.1"/>
    </source>
</evidence>
<keyword evidence="1" id="KW-0175">Coiled coil</keyword>
<sequence>MQPCVAAIQPEWVSAFAAVVALGIAVWTNVSQKQARKEDIERTESEIRREVERTEAIRRDEIERRDSSYVLEQAERSLARAYDALTENGSEQVAPANRLNWLMAARYIETYHRLHSEISNELDKRASLDARDFWSLRISDAISNHSTGRGWDWYAEVKGTQHRQGLEPVSLCVVYEFAQWRDDKADPIDQVDVARFFSGDTKMKIGLGNLGLRMYLAKFGGKKFAPYDNNLM</sequence>
<evidence type="ECO:0000256" key="2">
    <source>
        <dbReference type="SAM" id="Phobius"/>
    </source>
</evidence>
<proteinExistence type="predicted"/>
<dbReference type="EMBL" id="CP102780">
    <property type="protein sequence ID" value="UVA80527.1"/>
    <property type="molecule type" value="Genomic_DNA"/>
</dbReference>
<keyword evidence="2" id="KW-1133">Transmembrane helix</keyword>
<feature type="transmembrane region" description="Helical" evidence="2">
    <location>
        <begin position="12"/>
        <end position="30"/>
    </location>
</feature>
<keyword evidence="2" id="KW-0472">Membrane</keyword>
<accession>A0ABY5QJC9</accession>
<evidence type="ECO:0000313" key="4">
    <source>
        <dbReference type="Proteomes" id="UP001058980"/>
    </source>
</evidence>
<evidence type="ECO:0000256" key="1">
    <source>
        <dbReference type="SAM" id="Coils"/>
    </source>
</evidence>
<protein>
    <submittedName>
        <fullName evidence="3">Uncharacterized protein</fullName>
    </submittedName>
</protein>
<feature type="coiled-coil region" evidence="1">
    <location>
        <begin position="30"/>
        <end position="60"/>
    </location>
</feature>